<dbReference type="InterPro" id="IPR031322">
    <property type="entry name" value="Shikimate/glucono_kinase"/>
</dbReference>
<dbReference type="GO" id="GO:0008652">
    <property type="term" value="P:amino acid biosynthetic process"/>
    <property type="evidence" value="ECO:0007669"/>
    <property type="project" value="UniProtKB-KW"/>
</dbReference>
<organism evidence="12 13">
    <name type="scientific">Paenibacillus agaridevorans</name>
    <dbReference type="NCBI Taxonomy" id="171404"/>
    <lineage>
        <taxon>Bacteria</taxon>
        <taxon>Bacillati</taxon>
        <taxon>Bacillota</taxon>
        <taxon>Bacilli</taxon>
        <taxon>Bacillales</taxon>
        <taxon>Paenibacillaceae</taxon>
        <taxon>Paenibacillus</taxon>
    </lineage>
</organism>
<evidence type="ECO:0000256" key="6">
    <source>
        <dbReference type="ARBA" id="ARBA00022741"/>
    </source>
</evidence>
<sequence>MEVNKLVLVGFMGTGKSSVSRELSARLGWARLDSDEEIVKRAGKSISDIFATDGEGRFRDLESEAIADLLNKEQPGIIATGGGAVLRESNRSIMLEKSLVVALMADAESIIARVSKDEERPLLQGDARERVYKLLEQRRGAYDFAHLAIDTTGLSVQDVAERIIACKNEWNAPGPSSGSGDATE</sequence>
<feature type="binding site" evidence="11">
    <location>
        <position position="82"/>
    </location>
    <ligand>
        <name>substrate</name>
    </ligand>
</feature>
<evidence type="ECO:0000256" key="4">
    <source>
        <dbReference type="ARBA" id="ARBA00022605"/>
    </source>
</evidence>
<evidence type="ECO:0000256" key="8">
    <source>
        <dbReference type="ARBA" id="ARBA00022840"/>
    </source>
</evidence>
<comment type="similarity">
    <text evidence="2 11">Belongs to the shikimate kinase family.</text>
</comment>
<keyword evidence="11" id="KW-0460">Magnesium</keyword>
<dbReference type="AlphaFoldDB" id="A0A2R5EJF9"/>
<feature type="binding site" evidence="11">
    <location>
        <position position="35"/>
    </location>
    <ligand>
        <name>substrate</name>
    </ligand>
</feature>
<accession>A0A2R5EJF9</accession>
<protein>
    <recommendedName>
        <fullName evidence="3 11">Shikimate kinase</fullName>
        <shortName evidence="11">SK</shortName>
        <ecNumber evidence="3 11">2.7.1.71</ecNumber>
    </recommendedName>
</protein>
<keyword evidence="7 11" id="KW-0418">Kinase</keyword>
<evidence type="ECO:0000256" key="11">
    <source>
        <dbReference type="HAMAP-Rule" id="MF_00109"/>
    </source>
</evidence>
<dbReference type="InterPro" id="IPR000623">
    <property type="entry name" value="Shikimate_kinase/TSH1"/>
</dbReference>
<feature type="binding site" evidence="11">
    <location>
        <position position="17"/>
    </location>
    <ligand>
        <name>Mg(2+)</name>
        <dbReference type="ChEBI" id="CHEBI:18420"/>
    </ligand>
</feature>
<feature type="binding site" evidence="11">
    <location>
        <position position="138"/>
    </location>
    <ligand>
        <name>substrate</name>
    </ligand>
</feature>
<dbReference type="GO" id="GO:0000287">
    <property type="term" value="F:magnesium ion binding"/>
    <property type="evidence" value="ECO:0007669"/>
    <property type="project" value="UniProtKB-UniRule"/>
</dbReference>
<comment type="caution">
    <text evidence="11">Lacks conserved residue(s) required for the propagation of feature annotation.</text>
</comment>
<reference evidence="12 13" key="1">
    <citation type="submission" date="2017-08" db="EMBL/GenBank/DDBJ databases">
        <title>Substantial Increase in Enzyme Production by Combined Drug-Resistance Mutations in Paenibacillus agaridevorans.</title>
        <authorList>
            <person name="Tanaka Y."/>
            <person name="Funane K."/>
            <person name="Hosaka T."/>
            <person name="Shiwa Y."/>
            <person name="Fujita N."/>
            <person name="Miyazaki T."/>
            <person name="Yoshikawa H."/>
            <person name="Murakami K."/>
            <person name="Kasahara K."/>
            <person name="Inaoka T."/>
            <person name="Hiraga Y."/>
            <person name="Ochi K."/>
        </authorList>
    </citation>
    <scope>NUCLEOTIDE SEQUENCE [LARGE SCALE GENOMIC DNA]</scope>
    <source>
        <strain evidence="12 13">T-3040</strain>
    </source>
</reference>
<dbReference type="GO" id="GO:0004765">
    <property type="term" value="F:shikimate kinase activity"/>
    <property type="evidence" value="ECO:0007669"/>
    <property type="project" value="UniProtKB-UniRule"/>
</dbReference>
<dbReference type="GO" id="GO:0009423">
    <property type="term" value="P:chorismate biosynthetic process"/>
    <property type="evidence" value="ECO:0007669"/>
    <property type="project" value="UniProtKB-UniRule"/>
</dbReference>
<dbReference type="GO" id="GO:0005524">
    <property type="term" value="F:ATP binding"/>
    <property type="evidence" value="ECO:0007669"/>
    <property type="project" value="UniProtKB-UniRule"/>
</dbReference>
<comment type="catalytic activity">
    <reaction evidence="10 11">
        <text>shikimate + ATP = 3-phosphoshikimate + ADP + H(+)</text>
        <dbReference type="Rhea" id="RHEA:13121"/>
        <dbReference type="ChEBI" id="CHEBI:15378"/>
        <dbReference type="ChEBI" id="CHEBI:30616"/>
        <dbReference type="ChEBI" id="CHEBI:36208"/>
        <dbReference type="ChEBI" id="CHEBI:145989"/>
        <dbReference type="ChEBI" id="CHEBI:456216"/>
        <dbReference type="EC" id="2.7.1.71"/>
    </reaction>
</comment>
<proteinExistence type="inferred from homology"/>
<comment type="subunit">
    <text evidence="11">Monomer.</text>
</comment>
<comment type="pathway">
    <text evidence="1 11">Metabolic intermediate biosynthesis; chorismate biosynthesis; chorismate from D-erythrose 4-phosphate and phosphoenolpyruvate: step 5/7.</text>
</comment>
<evidence type="ECO:0000256" key="2">
    <source>
        <dbReference type="ARBA" id="ARBA00006997"/>
    </source>
</evidence>
<comment type="subcellular location">
    <subcellularLocation>
        <location evidence="11">Cytoplasm</location>
    </subcellularLocation>
</comment>
<evidence type="ECO:0000256" key="5">
    <source>
        <dbReference type="ARBA" id="ARBA00022679"/>
    </source>
</evidence>
<evidence type="ECO:0000313" key="12">
    <source>
        <dbReference type="EMBL" id="GBG06225.1"/>
    </source>
</evidence>
<feature type="binding site" evidence="11">
    <location>
        <begin position="13"/>
        <end position="18"/>
    </location>
    <ligand>
        <name>ATP</name>
        <dbReference type="ChEBI" id="CHEBI:30616"/>
    </ligand>
</feature>
<feature type="binding site" evidence="11">
    <location>
        <position position="59"/>
    </location>
    <ligand>
        <name>substrate</name>
    </ligand>
</feature>
<dbReference type="GO" id="GO:0009073">
    <property type="term" value="P:aromatic amino acid family biosynthetic process"/>
    <property type="evidence" value="ECO:0007669"/>
    <property type="project" value="UniProtKB-KW"/>
</dbReference>
<keyword evidence="6 11" id="KW-0547">Nucleotide-binding</keyword>
<keyword evidence="8 11" id="KW-0067">ATP-binding</keyword>
<dbReference type="InterPro" id="IPR027417">
    <property type="entry name" value="P-loop_NTPase"/>
</dbReference>
<dbReference type="SUPFAM" id="SSF52540">
    <property type="entry name" value="P-loop containing nucleoside triphosphate hydrolases"/>
    <property type="match status" value="1"/>
</dbReference>
<gene>
    <name evidence="11" type="primary">aroK</name>
    <name evidence="12" type="ORF">PAT3040_00740</name>
</gene>
<comment type="caution">
    <text evidence="12">The sequence shown here is derived from an EMBL/GenBank/DDBJ whole genome shotgun (WGS) entry which is preliminary data.</text>
</comment>
<keyword evidence="11" id="KW-0479">Metal-binding</keyword>
<dbReference type="HAMAP" id="MF_00109">
    <property type="entry name" value="Shikimate_kinase"/>
    <property type="match status" value="1"/>
</dbReference>
<dbReference type="UniPathway" id="UPA00053">
    <property type="reaction ID" value="UER00088"/>
</dbReference>
<keyword evidence="9 11" id="KW-0057">Aromatic amino acid biosynthesis</keyword>
<dbReference type="PRINTS" id="PR01100">
    <property type="entry name" value="SHIKIMTKNASE"/>
</dbReference>
<comment type="cofactor">
    <cofactor evidence="11">
        <name>Mg(2+)</name>
        <dbReference type="ChEBI" id="CHEBI:18420"/>
    </cofactor>
    <text evidence="11">Binds 1 Mg(2+) ion per subunit.</text>
</comment>
<keyword evidence="11" id="KW-0963">Cytoplasm</keyword>
<evidence type="ECO:0000256" key="9">
    <source>
        <dbReference type="ARBA" id="ARBA00023141"/>
    </source>
</evidence>
<dbReference type="PROSITE" id="PS01128">
    <property type="entry name" value="SHIKIMATE_KINASE"/>
    <property type="match status" value="1"/>
</dbReference>
<keyword evidence="4 11" id="KW-0028">Amino-acid biosynthesis</keyword>
<dbReference type="InterPro" id="IPR023000">
    <property type="entry name" value="Shikimate_kinase_CS"/>
</dbReference>
<evidence type="ECO:0000256" key="7">
    <source>
        <dbReference type="ARBA" id="ARBA00022777"/>
    </source>
</evidence>
<comment type="function">
    <text evidence="11">Catalyzes the specific phosphorylation of the 3-hydroxyl group of shikimic acid using ATP as a cosubstrate.</text>
</comment>
<name>A0A2R5EJF9_9BACL</name>
<keyword evidence="13" id="KW-1185">Reference proteome</keyword>
<evidence type="ECO:0000256" key="3">
    <source>
        <dbReference type="ARBA" id="ARBA00012154"/>
    </source>
</evidence>
<dbReference type="Gene3D" id="3.40.50.300">
    <property type="entry name" value="P-loop containing nucleotide triphosphate hydrolases"/>
    <property type="match status" value="1"/>
</dbReference>
<dbReference type="CDD" id="cd00464">
    <property type="entry name" value="SK"/>
    <property type="match status" value="1"/>
</dbReference>
<dbReference type="PANTHER" id="PTHR21087:SF16">
    <property type="entry name" value="SHIKIMATE KINASE 1, CHLOROPLASTIC"/>
    <property type="match status" value="1"/>
</dbReference>
<dbReference type="Pfam" id="PF01202">
    <property type="entry name" value="SKI"/>
    <property type="match status" value="1"/>
</dbReference>
<dbReference type="Proteomes" id="UP000245202">
    <property type="component" value="Unassembled WGS sequence"/>
</dbReference>
<evidence type="ECO:0000256" key="1">
    <source>
        <dbReference type="ARBA" id="ARBA00004842"/>
    </source>
</evidence>
<keyword evidence="5 11" id="KW-0808">Transferase</keyword>
<dbReference type="EC" id="2.7.1.71" evidence="3 11"/>
<evidence type="ECO:0000256" key="10">
    <source>
        <dbReference type="ARBA" id="ARBA00048567"/>
    </source>
</evidence>
<dbReference type="RefSeq" id="WP_087567738.1">
    <property type="nucleotide sequence ID" value="NZ_BDQX01000036.1"/>
</dbReference>
<dbReference type="PANTHER" id="PTHR21087">
    <property type="entry name" value="SHIKIMATE KINASE"/>
    <property type="match status" value="1"/>
</dbReference>
<dbReference type="EMBL" id="BDQX01000036">
    <property type="protein sequence ID" value="GBG06225.1"/>
    <property type="molecule type" value="Genomic_DNA"/>
</dbReference>
<evidence type="ECO:0000313" key="13">
    <source>
        <dbReference type="Proteomes" id="UP000245202"/>
    </source>
</evidence>
<feature type="binding site" evidence="11">
    <location>
        <position position="120"/>
    </location>
    <ligand>
        <name>ATP</name>
        <dbReference type="ChEBI" id="CHEBI:30616"/>
    </ligand>
</feature>
<dbReference type="GO" id="GO:0005829">
    <property type="term" value="C:cytosol"/>
    <property type="evidence" value="ECO:0007669"/>
    <property type="project" value="TreeGrafter"/>
</dbReference>